<dbReference type="EMBL" id="JAAXPN010000001">
    <property type="protein sequence ID" value="NKZ23726.1"/>
    <property type="molecule type" value="Genomic_DNA"/>
</dbReference>
<dbReference type="Proteomes" id="UP000549765">
    <property type="component" value="Unassembled WGS sequence"/>
</dbReference>
<dbReference type="InterPro" id="IPR032781">
    <property type="entry name" value="ABC_tran_Xtn"/>
</dbReference>
<sequence>MALLEVSGLSMSFADKQLYEDAEFQLNKHEHMGIVGQNGAGKSTLIKILTGQTLPVTGMINWQKNLKVGYLDQYAEVPADLTMYQFLQTAFKELFDKEAQINDLYAQYSESADEELLVKAGQLQEQLETANFYELDTKIDKVVTGLGLNSIGADHLTGQMSGGQRSKVILAKLLLENDDVIILDEPTNNLDTAHIEWLVEFLQGFDGSAIIISHDYEFLEQVTNTIADIAFGKITKYRGSFQQAMRQKAEKREQQLRNFEKQQAVIAKAEKFISKNKAGSKSKQARSREKMLEKMEVIEAPDEELHASFDFPYVPMQSQEVLQVKHLTVGYTHALLSPVSFAMTHGQKLLLKGFNGAGKSTLIKSILGLIEPLNGESNFAPAVKVNYFNQDLDWANDKMTPLEVMADAFPKLEPRMARQRLGAAGINAANAQKEMHLLSGGEQTKVKLAMMELVPSNFLLMDEPTNHLDEDTKQALKKALIRFEGNLILVSHEGEFFRDWLPWEIDVAALSLK</sequence>
<evidence type="ECO:0000259" key="3">
    <source>
        <dbReference type="PROSITE" id="PS50893"/>
    </source>
</evidence>
<dbReference type="Gene3D" id="3.40.50.300">
    <property type="entry name" value="P-loop containing nucleotide triphosphate hydrolases"/>
    <property type="match status" value="2"/>
</dbReference>
<reference evidence="4 5" key="1">
    <citation type="submission" date="2020-04" db="EMBL/GenBank/DDBJ databases">
        <title>MicrobeNet Type strains.</title>
        <authorList>
            <person name="Nicholson A.C."/>
        </authorList>
    </citation>
    <scope>NUCLEOTIDE SEQUENCE [LARGE SCALE GENOMIC DNA]</scope>
    <source>
        <strain evidence="4 5">CCUG 61472</strain>
    </source>
</reference>
<dbReference type="SMART" id="SM00382">
    <property type="entry name" value="AAA"/>
    <property type="match status" value="2"/>
</dbReference>
<dbReference type="CDD" id="cd03221">
    <property type="entry name" value="ABCF_EF-3"/>
    <property type="match status" value="2"/>
</dbReference>
<dbReference type="PROSITE" id="PS00211">
    <property type="entry name" value="ABC_TRANSPORTER_1"/>
    <property type="match status" value="1"/>
</dbReference>
<accession>A0A7X6N0V1</accession>
<keyword evidence="5" id="KW-1185">Reference proteome</keyword>
<evidence type="ECO:0000256" key="2">
    <source>
        <dbReference type="ARBA" id="ARBA00022840"/>
    </source>
</evidence>
<dbReference type="InterPro" id="IPR003439">
    <property type="entry name" value="ABC_transporter-like_ATP-bd"/>
</dbReference>
<comment type="caution">
    <text evidence="4">The sequence shown here is derived from an EMBL/GenBank/DDBJ whole genome shotgun (WGS) entry which is preliminary data.</text>
</comment>
<dbReference type="InterPro" id="IPR051309">
    <property type="entry name" value="ABCF_ATPase"/>
</dbReference>
<gene>
    <name evidence="4" type="ORF">HF964_02735</name>
</gene>
<name>A0A7X6N0V1_9LACO</name>
<dbReference type="Pfam" id="PF12848">
    <property type="entry name" value="ABC_tran_Xtn"/>
    <property type="match status" value="1"/>
</dbReference>
<dbReference type="InterPro" id="IPR027417">
    <property type="entry name" value="P-loop_NTPase"/>
</dbReference>
<dbReference type="GO" id="GO:0016887">
    <property type="term" value="F:ATP hydrolysis activity"/>
    <property type="evidence" value="ECO:0007669"/>
    <property type="project" value="InterPro"/>
</dbReference>
<dbReference type="RefSeq" id="WP_168721510.1">
    <property type="nucleotide sequence ID" value="NZ_JAAXPN010000001.1"/>
</dbReference>
<feature type="domain" description="ABC transporter" evidence="3">
    <location>
        <begin position="4"/>
        <end position="256"/>
    </location>
</feature>
<dbReference type="AlphaFoldDB" id="A0A7X6N0V1"/>
<dbReference type="Pfam" id="PF00005">
    <property type="entry name" value="ABC_tran"/>
    <property type="match status" value="2"/>
</dbReference>
<keyword evidence="1" id="KW-0547">Nucleotide-binding</keyword>
<dbReference type="PANTHER" id="PTHR42855:SF2">
    <property type="entry name" value="DRUG RESISTANCE ABC TRANSPORTER,ATP-BINDING PROTEIN"/>
    <property type="match status" value="1"/>
</dbReference>
<dbReference type="GO" id="GO:0005524">
    <property type="term" value="F:ATP binding"/>
    <property type="evidence" value="ECO:0007669"/>
    <property type="project" value="UniProtKB-KW"/>
</dbReference>
<feature type="domain" description="ABC transporter" evidence="3">
    <location>
        <begin position="316"/>
        <end position="512"/>
    </location>
</feature>
<evidence type="ECO:0000313" key="4">
    <source>
        <dbReference type="EMBL" id="NKZ23726.1"/>
    </source>
</evidence>
<organism evidence="4 5">
    <name type="scientific">Periweissella fabalis</name>
    <dbReference type="NCBI Taxonomy" id="1070421"/>
    <lineage>
        <taxon>Bacteria</taxon>
        <taxon>Bacillati</taxon>
        <taxon>Bacillota</taxon>
        <taxon>Bacilli</taxon>
        <taxon>Lactobacillales</taxon>
        <taxon>Lactobacillaceae</taxon>
        <taxon>Periweissella</taxon>
    </lineage>
</organism>
<dbReference type="InterPro" id="IPR017871">
    <property type="entry name" value="ABC_transporter-like_CS"/>
</dbReference>
<dbReference type="InterPro" id="IPR003593">
    <property type="entry name" value="AAA+_ATPase"/>
</dbReference>
<keyword evidence="2 4" id="KW-0067">ATP-binding</keyword>
<dbReference type="FunFam" id="3.40.50.300:FF:000011">
    <property type="entry name" value="Putative ABC transporter ATP-binding component"/>
    <property type="match status" value="1"/>
</dbReference>
<proteinExistence type="predicted"/>
<evidence type="ECO:0000313" key="5">
    <source>
        <dbReference type="Proteomes" id="UP000549765"/>
    </source>
</evidence>
<evidence type="ECO:0000256" key="1">
    <source>
        <dbReference type="ARBA" id="ARBA00022741"/>
    </source>
</evidence>
<dbReference type="PANTHER" id="PTHR42855">
    <property type="entry name" value="ABC TRANSPORTER ATP-BINDING SUBUNIT"/>
    <property type="match status" value="1"/>
</dbReference>
<dbReference type="SUPFAM" id="SSF52540">
    <property type="entry name" value="P-loop containing nucleoside triphosphate hydrolases"/>
    <property type="match status" value="2"/>
</dbReference>
<dbReference type="PROSITE" id="PS50893">
    <property type="entry name" value="ABC_TRANSPORTER_2"/>
    <property type="match status" value="2"/>
</dbReference>
<protein>
    <submittedName>
        <fullName evidence="4">ABC-F family ATP-binding cassette domain-containing protein</fullName>
    </submittedName>
</protein>